<keyword evidence="3" id="KW-0695">RNA-directed DNA polymerase</keyword>
<accession>A0A699HXS4</accession>
<dbReference type="SUPFAM" id="SSF56672">
    <property type="entry name" value="DNA/RNA polymerases"/>
    <property type="match status" value="1"/>
</dbReference>
<dbReference type="PROSITE" id="PS50994">
    <property type="entry name" value="INTEGRASE"/>
    <property type="match status" value="1"/>
</dbReference>
<keyword evidence="3" id="KW-0808">Transferase</keyword>
<feature type="compositionally biased region" description="Basic and acidic residues" evidence="1">
    <location>
        <begin position="707"/>
        <end position="716"/>
    </location>
</feature>
<protein>
    <submittedName>
        <fullName evidence="3">Putative reverse transcriptase domain-containing protein</fullName>
    </submittedName>
</protein>
<dbReference type="InterPro" id="IPR043128">
    <property type="entry name" value="Rev_trsase/Diguanyl_cyclase"/>
</dbReference>
<dbReference type="Gene3D" id="3.30.70.270">
    <property type="match status" value="3"/>
</dbReference>
<dbReference type="Pfam" id="PF24626">
    <property type="entry name" value="SH3_Tf2-1"/>
    <property type="match status" value="1"/>
</dbReference>
<dbReference type="PANTHER" id="PTHR37984:SF5">
    <property type="entry name" value="PROTEIN NYNRIN-LIKE"/>
    <property type="match status" value="1"/>
</dbReference>
<feature type="region of interest" description="Disordered" evidence="1">
    <location>
        <begin position="1"/>
        <end position="22"/>
    </location>
</feature>
<dbReference type="GO" id="GO:0015074">
    <property type="term" value="P:DNA integration"/>
    <property type="evidence" value="ECO:0007669"/>
    <property type="project" value="InterPro"/>
</dbReference>
<evidence type="ECO:0000313" key="3">
    <source>
        <dbReference type="EMBL" id="GEY93490.1"/>
    </source>
</evidence>
<dbReference type="EMBL" id="BKCJ010224006">
    <property type="protein sequence ID" value="GEY93490.1"/>
    <property type="molecule type" value="Genomic_DNA"/>
</dbReference>
<evidence type="ECO:0000256" key="1">
    <source>
        <dbReference type="SAM" id="MobiDB-lite"/>
    </source>
</evidence>
<comment type="caution">
    <text evidence="3">The sequence shown here is derived from an EMBL/GenBank/DDBJ whole genome shotgun (WGS) entry which is preliminary data.</text>
</comment>
<proteinExistence type="predicted"/>
<name>A0A699HXS4_TANCI</name>
<sequence length="950" mass="109026">MAPKRARTTRVNPDPTRTTTTTEPMTQEAINNFIAQRVTDALADYETQRNSVVNGDTSHTTGTGPRTVRPTRECTYKDYLNYEPLKFKGTKGVIGALTWWNSHMRVVSQEVAYAMPWKTLRRMVTAKYCLRGEVKKLEVELWNLKVKGTDITSYTLCFQELALLCERMFPEESDKIERYVGGLPEMIWGNVMAYEPKSMQKAIEFANDQMDQRLLGIADQAELLTPTTITTTTTIGGPQRHIKEFPLALSVELKAGNGNVVIRAYGVGTAGRNPDANVVTGTFLLNNHCASILFDTGVDKSFVSTAFSSLININPSTLDYSYDVELADGQIIRCDGSNDGTKLNIISCTKTRKYLLKGYHVFLVNIATKTIKDKSEEKRLENVPIVRDFSKVFPKDLPGLRPTRQVEFQIDLIPGAAPVARAPYRLAPSKMKELSDQLQEISDKGFIRPSSLPWGAPVLFVKKKDGSFWMCIDYRELNKLTVKNRYPLPRIDYLFDQLRGLCIYSKMDLRSGYHRLSFQEDIPKTAFRTRYGHYEFQNEQEHREHLKVILELLKREKLYAKFSKCEFWIPKVQFLGHVIDSRGIHVDPAKIESIKDWASPKTPTEIRQFLGLTGYYRRFIEGFSKIAKPMTNLTQKKIMCDWGVKDFVAYCDASHKGLGVVLMQREKKELNMRQHRWKERIKPLKVRALVMMIGLDLPKQILGAQTEARKPQEGRCRRVKSKHQKPSGLLVQPEIPQWKWDNITMDFVTKLPRTSSGYDTIWVIVDHLTKSTHFLPMREDDSMDKLTRLYLKDVITRHGIPISIISDRDPSIKAAPFKALYGRKCRSPVCWAEVEDAQLTDPEIIQETTEKIVQIKQRLQAARDRQKRVVRFGKRGKLNPRYIGPFKVLAKVGTVAYRLELPQQLSRVHSTFYVSNLKKCLSDEPLAILLDELHIDDKLRFVKEPIEIMD</sequence>
<keyword evidence="3" id="KW-0548">Nucleotidyltransferase</keyword>
<feature type="region of interest" description="Disordered" evidence="1">
    <location>
        <begin position="704"/>
        <end position="725"/>
    </location>
</feature>
<dbReference type="PANTHER" id="PTHR37984">
    <property type="entry name" value="PROTEIN CBG26694"/>
    <property type="match status" value="1"/>
</dbReference>
<gene>
    <name evidence="3" type="ORF">Tci_465464</name>
</gene>
<dbReference type="GO" id="GO:0003964">
    <property type="term" value="F:RNA-directed DNA polymerase activity"/>
    <property type="evidence" value="ECO:0007669"/>
    <property type="project" value="UniProtKB-KW"/>
</dbReference>
<reference evidence="3" key="1">
    <citation type="journal article" date="2019" name="Sci. Rep.">
        <title>Draft genome of Tanacetum cinerariifolium, the natural source of mosquito coil.</title>
        <authorList>
            <person name="Yamashiro T."/>
            <person name="Shiraishi A."/>
            <person name="Satake H."/>
            <person name="Nakayama K."/>
        </authorList>
    </citation>
    <scope>NUCLEOTIDE SEQUENCE</scope>
</reference>
<dbReference type="CDD" id="cd01647">
    <property type="entry name" value="RT_LTR"/>
    <property type="match status" value="1"/>
</dbReference>
<organism evidence="3">
    <name type="scientific">Tanacetum cinerariifolium</name>
    <name type="common">Dalmatian daisy</name>
    <name type="synonym">Chrysanthemum cinerariifolium</name>
    <dbReference type="NCBI Taxonomy" id="118510"/>
    <lineage>
        <taxon>Eukaryota</taxon>
        <taxon>Viridiplantae</taxon>
        <taxon>Streptophyta</taxon>
        <taxon>Embryophyta</taxon>
        <taxon>Tracheophyta</taxon>
        <taxon>Spermatophyta</taxon>
        <taxon>Magnoliopsida</taxon>
        <taxon>eudicotyledons</taxon>
        <taxon>Gunneridae</taxon>
        <taxon>Pentapetalae</taxon>
        <taxon>asterids</taxon>
        <taxon>campanulids</taxon>
        <taxon>Asterales</taxon>
        <taxon>Asteraceae</taxon>
        <taxon>Asteroideae</taxon>
        <taxon>Anthemideae</taxon>
        <taxon>Anthemidinae</taxon>
        <taxon>Tanacetum</taxon>
    </lineage>
</organism>
<dbReference type="Pfam" id="PF03732">
    <property type="entry name" value="Retrotrans_gag"/>
    <property type="match status" value="1"/>
</dbReference>
<dbReference type="AlphaFoldDB" id="A0A699HXS4"/>
<evidence type="ECO:0000259" key="2">
    <source>
        <dbReference type="PROSITE" id="PS50994"/>
    </source>
</evidence>
<dbReference type="CDD" id="cd00303">
    <property type="entry name" value="retropepsin_like"/>
    <property type="match status" value="1"/>
</dbReference>
<dbReference type="Pfam" id="PF08284">
    <property type="entry name" value="RVP_2"/>
    <property type="match status" value="1"/>
</dbReference>
<dbReference type="SUPFAM" id="SSF53098">
    <property type="entry name" value="Ribonuclease H-like"/>
    <property type="match status" value="1"/>
</dbReference>
<dbReference type="InterPro" id="IPR005162">
    <property type="entry name" value="Retrotrans_gag_dom"/>
</dbReference>
<dbReference type="InterPro" id="IPR001584">
    <property type="entry name" value="Integrase_cat-core"/>
</dbReference>
<dbReference type="Gene3D" id="3.30.420.10">
    <property type="entry name" value="Ribonuclease H-like superfamily/Ribonuclease H"/>
    <property type="match status" value="1"/>
</dbReference>
<dbReference type="InterPro" id="IPR056924">
    <property type="entry name" value="SH3_Tf2-1"/>
</dbReference>
<dbReference type="InterPro" id="IPR036397">
    <property type="entry name" value="RNaseH_sf"/>
</dbReference>
<dbReference type="InterPro" id="IPR012337">
    <property type="entry name" value="RNaseH-like_sf"/>
</dbReference>
<dbReference type="InterPro" id="IPR050951">
    <property type="entry name" value="Retrovirus_Pol_polyprotein"/>
</dbReference>
<dbReference type="Gene3D" id="3.10.10.10">
    <property type="entry name" value="HIV Type 1 Reverse Transcriptase, subunit A, domain 1"/>
    <property type="match status" value="1"/>
</dbReference>
<feature type="domain" description="Integrase catalytic" evidence="2">
    <location>
        <begin position="732"/>
        <end position="820"/>
    </location>
</feature>
<feature type="compositionally biased region" description="Low complexity" evidence="1">
    <location>
        <begin position="9"/>
        <end position="22"/>
    </location>
</feature>
<dbReference type="GO" id="GO:0003676">
    <property type="term" value="F:nucleic acid binding"/>
    <property type="evidence" value="ECO:0007669"/>
    <property type="project" value="InterPro"/>
</dbReference>
<dbReference type="InterPro" id="IPR043502">
    <property type="entry name" value="DNA/RNA_pol_sf"/>
</dbReference>